<reference evidence="5" key="1">
    <citation type="journal article" date="2019" name="Int. J. Syst. Evol. Microbiol.">
        <title>The Global Catalogue of Microorganisms (GCM) 10K type strain sequencing project: providing services to taxonomists for standard genome sequencing and annotation.</title>
        <authorList>
            <consortium name="The Broad Institute Genomics Platform"/>
            <consortium name="The Broad Institute Genome Sequencing Center for Infectious Disease"/>
            <person name="Wu L."/>
            <person name="Ma J."/>
        </authorList>
    </citation>
    <scope>NUCLEOTIDE SEQUENCE [LARGE SCALE GENOMIC DNA]</scope>
    <source>
        <strain evidence="5">CGMCC 4.7645</strain>
    </source>
</reference>
<dbReference type="Pfam" id="PF14040">
    <property type="entry name" value="DNase_NucA_NucB"/>
    <property type="match status" value="1"/>
</dbReference>
<dbReference type="RefSeq" id="WP_378271465.1">
    <property type="nucleotide sequence ID" value="NZ_JBHUKR010000028.1"/>
</dbReference>
<dbReference type="Proteomes" id="UP001597417">
    <property type="component" value="Unassembled WGS sequence"/>
</dbReference>
<dbReference type="InterPro" id="IPR049082">
    <property type="entry name" value="T7SS_signal"/>
</dbReference>
<sequence>MPDLGQTTDPKALIPGEPGEIRKSTVHLTTYGDTMRQIGDGLKRLDTGGWTGKAADAFHRRFQDEPQRWLDAGDAFHAAATAINSYAGTLEWAQGQAGDAIRLWQQGEQTTAQARTQHDRATAAAAQHAAANGQPPPAEQPFQDPGEATREQARQTLNRARAQLDSAGYEAVGAVDRAQEHAPQEPTFLDDIGNAFTSAADWTGEQIDEGLHSLGDTVAKAVDNIGYLPTDIVDLATHAAGGIVDDAGQMIGGVLDNLGDATGIDTLNQAGHTMASSLHDADRAIVHAGDVAEDAIHRGFRDAGTTVSGWIGDLGDDISGHDLRPKRPQRIVIDENKYPESAEHIEEAQSGTIWRGRSVDDNGTPLPSEVTVDRPGADINRREALNGIPGRGGERLDRDEYPPAMFEEGGDGASVKYISASDNRGAGASMGNQARTFGLDNGDKVRIDVG</sequence>
<gene>
    <name evidence="4" type="ORF">ACFSXZ_39370</name>
</gene>
<feature type="domain" description="Deoxyribonuclease NucA/NucB" evidence="2">
    <location>
        <begin position="398"/>
        <end position="447"/>
    </location>
</feature>
<organism evidence="4 5">
    <name type="scientific">Amycolatopsis pigmentata</name>
    <dbReference type="NCBI Taxonomy" id="450801"/>
    <lineage>
        <taxon>Bacteria</taxon>
        <taxon>Bacillati</taxon>
        <taxon>Actinomycetota</taxon>
        <taxon>Actinomycetes</taxon>
        <taxon>Pseudonocardiales</taxon>
        <taxon>Pseudonocardiaceae</taxon>
        <taxon>Amycolatopsis</taxon>
    </lineage>
</organism>
<dbReference type="Pfam" id="PF21725">
    <property type="entry name" value="T7SS_signal"/>
    <property type="match status" value="1"/>
</dbReference>
<keyword evidence="5" id="KW-1185">Reference proteome</keyword>
<feature type="region of interest" description="Disordered" evidence="1">
    <location>
        <begin position="342"/>
        <end position="369"/>
    </location>
</feature>
<evidence type="ECO:0000256" key="1">
    <source>
        <dbReference type="SAM" id="MobiDB-lite"/>
    </source>
</evidence>
<dbReference type="EMBL" id="JBHUKR010000028">
    <property type="protein sequence ID" value="MFD2422401.1"/>
    <property type="molecule type" value="Genomic_DNA"/>
</dbReference>
<evidence type="ECO:0000259" key="3">
    <source>
        <dbReference type="Pfam" id="PF21725"/>
    </source>
</evidence>
<name>A0ABW5G5K5_9PSEU</name>
<dbReference type="InterPro" id="IPR029476">
    <property type="entry name" value="DNase_NucA_NucB"/>
</dbReference>
<evidence type="ECO:0000313" key="5">
    <source>
        <dbReference type="Proteomes" id="UP001597417"/>
    </source>
</evidence>
<accession>A0ABW5G5K5</accession>
<feature type="region of interest" description="Disordered" evidence="1">
    <location>
        <begin position="123"/>
        <end position="150"/>
    </location>
</feature>
<protein>
    <submittedName>
        <fullName evidence="4">T7SS-secreted protein</fullName>
    </submittedName>
</protein>
<evidence type="ECO:0000259" key="2">
    <source>
        <dbReference type="Pfam" id="PF14040"/>
    </source>
</evidence>
<proteinExistence type="predicted"/>
<evidence type="ECO:0000313" key="4">
    <source>
        <dbReference type="EMBL" id="MFD2422401.1"/>
    </source>
</evidence>
<comment type="caution">
    <text evidence="4">The sequence shown here is derived from an EMBL/GenBank/DDBJ whole genome shotgun (WGS) entry which is preliminary data.</text>
</comment>
<feature type="domain" description="Putative T7SS secretion signal" evidence="3">
    <location>
        <begin position="3"/>
        <end position="186"/>
    </location>
</feature>